<gene>
    <name evidence="3" type="ORF">BGZ95_002277</name>
</gene>
<evidence type="ECO:0008006" key="5">
    <source>
        <dbReference type="Google" id="ProtNLM"/>
    </source>
</evidence>
<feature type="region of interest" description="Disordered" evidence="2">
    <location>
        <begin position="246"/>
        <end position="268"/>
    </location>
</feature>
<dbReference type="PANTHER" id="PTHR11102">
    <property type="entry name" value="SEL-1-LIKE PROTEIN"/>
    <property type="match status" value="1"/>
</dbReference>
<evidence type="ECO:0000313" key="3">
    <source>
        <dbReference type="EMBL" id="KAG0279091.1"/>
    </source>
</evidence>
<dbReference type="AlphaFoldDB" id="A0AAD4DIL6"/>
<reference evidence="3" key="1">
    <citation type="journal article" date="2020" name="Fungal Divers.">
        <title>Resolving the Mortierellaceae phylogeny through synthesis of multi-gene phylogenetics and phylogenomics.</title>
        <authorList>
            <person name="Vandepol N."/>
            <person name="Liber J."/>
            <person name="Desiro A."/>
            <person name="Na H."/>
            <person name="Kennedy M."/>
            <person name="Barry K."/>
            <person name="Grigoriev I.V."/>
            <person name="Miller A.N."/>
            <person name="O'Donnell K."/>
            <person name="Stajich J.E."/>
            <person name="Bonito G."/>
        </authorList>
    </citation>
    <scope>NUCLEOTIDE SEQUENCE</scope>
    <source>
        <strain evidence="3">NRRL 28262</strain>
    </source>
</reference>
<keyword evidence="4" id="KW-1185">Reference proteome</keyword>
<dbReference type="SMART" id="SM00671">
    <property type="entry name" value="SEL1"/>
    <property type="match status" value="7"/>
</dbReference>
<dbReference type="Proteomes" id="UP001194580">
    <property type="component" value="Unassembled WGS sequence"/>
</dbReference>
<dbReference type="PANTHER" id="PTHR11102:SF160">
    <property type="entry name" value="ERAD-ASSOCIATED E3 UBIQUITIN-PROTEIN LIGASE COMPONENT HRD3"/>
    <property type="match status" value="1"/>
</dbReference>
<dbReference type="SUPFAM" id="SSF81901">
    <property type="entry name" value="HCP-like"/>
    <property type="match status" value="2"/>
</dbReference>
<feature type="compositionally biased region" description="Polar residues" evidence="2">
    <location>
        <begin position="193"/>
        <end position="205"/>
    </location>
</feature>
<protein>
    <recommendedName>
        <fullName evidence="5">HCP-like protein</fullName>
    </recommendedName>
</protein>
<dbReference type="EMBL" id="JAAAIL010000148">
    <property type="protein sequence ID" value="KAG0279091.1"/>
    <property type="molecule type" value="Genomic_DNA"/>
</dbReference>
<evidence type="ECO:0000313" key="4">
    <source>
        <dbReference type="Proteomes" id="UP001194580"/>
    </source>
</evidence>
<evidence type="ECO:0000256" key="2">
    <source>
        <dbReference type="SAM" id="MobiDB-lite"/>
    </source>
</evidence>
<sequence length="566" mass="61928">MTTLNTHPGLQAARQASEKDSLAEETAASRVSHLPYHADSSSGKDVILWADILKVFNNAIYARSGTVILPFLKGPNFKNLEPLRIAAAPGITLDVVVKSQMIEKELSSKRQEALSLMHQDNDSNASANSIPTLCNANTTIGRNPAFGSEDTAMGNYTHMDNFANPSPAKGFNESFSDTSTHVSPTAVVRSKATKTTDGSTDNTIRNPEGGLEGAAMDNYSHIDNPAAGPIRRGPHMALDENLDANDNTSEKSHLTNITPSRAPQKNNGTRDITQTIIDANLGDTKAQVALGEMCKHGQGVNQDYKAAMSWFLKAAEQGDSVGQRKVGILYRNGVGVKQDYTEAKQWFQRSAANGDSTGQCNLGYMYEHGQGGDQSYTAAMFWYLKSAKQENSGAQNNIGYMYQMGLGVRQDLSLAMEWYLKATKQGNRGAQNNIGYMYQMGLGVVQDISLAMEWYVKAAEQGDPGAQTNIGYMYQMGLGVKQDTSCAMEYYVKAAQQGYPQAHKNIGWLYETARGIPKDMTLAIQRYKAAADLGDTDSRRYLYKLQRQGYDLETGKKRGLLAKLFK</sequence>
<evidence type="ECO:0000256" key="1">
    <source>
        <dbReference type="ARBA" id="ARBA00038101"/>
    </source>
</evidence>
<feature type="region of interest" description="Disordered" evidence="2">
    <location>
        <begin position="176"/>
        <end position="207"/>
    </location>
</feature>
<feature type="compositionally biased region" description="Polar residues" evidence="2">
    <location>
        <begin position="254"/>
        <end position="268"/>
    </location>
</feature>
<accession>A0AAD4DIL6</accession>
<dbReference type="Gene3D" id="1.25.40.10">
    <property type="entry name" value="Tetratricopeptide repeat domain"/>
    <property type="match status" value="1"/>
</dbReference>
<comment type="caution">
    <text evidence="3">The sequence shown here is derived from an EMBL/GenBank/DDBJ whole genome shotgun (WGS) entry which is preliminary data.</text>
</comment>
<name>A0AAD4DIL6_9FUNG</name>
<proteinExistence type="inferred from homology"/>
<dbReference type="InterPro" id="IPR050767">
    <property type="entry name" value="Sel1_AlgK"/>
</dbReference>
<dbReference type="InterPro" id="IPR011990">
    <property type="entry name" value="TPR-like_helical_dom_sf"/>
</dbReference>
<dbReference type="InterPro" id="IPR006597">
    <property type="entry name" value="Sel1-like"/>
</dbReference>
<organism evidence="3 4">
    <name type="scientific">Linnemannia exigua</name>
    <dbReference type="NCBI Taxonomy" id="604196"/>
    <lineage>
        <taxon>Eukaryota</taxon>
        <taxon>Fungi</taxon>
        <taxon>Fungi incertae sedis</taxon>
        <taxon>Mucoromycota</taxon>
        <taxon>Mortierellomycotina</taxon>
        <taxon>Mortierellomycetes</taxon>
        <taxon>Mortierellales</taxon>
        <taxon>Mortierellaceae</taxon>
        <taxon>Linnemannia</taxon>
    </lineage>
</organism>
<comment type="similarity">
    <text evidence="1">Belongs to the sel-1 family.</text>
</comment>
<dbReference type="Pfam" id="PF08238">
    <property type="entry name" value="Sel1"/>
    <property type="match status" value="7"/>
</dbReference>
<feature type="region of interest" description="Disordered" evidence="2">
    <location>
        <begin position="1"/>
        <end position="22"/>
    </location>
</feature>